<dbReference type="EMBL" id="JAZHGC010000032">
    <property type="protein sequence ID" value="MEM5290159.1"/>
    <property type="molecule type" value="Genomic_DNA"/>
</dbReference>
<evidence type="ECO:0000313" key="3">
    <source>
        <dbReference type="Proteomes" id="UP001494588"/>
    </source>
</evidence>
<keyword evidence="1" id="KW-0812">Transmembrane</keyword>
<reference evidence="2 3" key="1">
    <citation type="submission" date="2024-01" db="EMBL/GenBank/DDBJ databases">
        <title>The diversity of rhizobia nodulating Mimosa spp. in eleven states of Brazil covering several biomes is determined by host plant, location, and edaphic factors.</title>
        <authorList>
            <person name="Rouws L."/>
            <person name="Barauna A."/>
            <person name="Beukes C."/>
            <person name="De Faria S.M."/>
            <person name="Gross E."/>
            <person name="Dos Reis Junior F.B."/>
            <person name="Simon M."/>
            <person name="Maluk M."/>
            <person name="Odee D.W."/>
            <person name="Kenicer G."/>
            <person name="Young J.P.W."/>
            <person name="Reis V.M."/>
            <person name="Zilli J."/>
            <person name="James E.K."/>
        </authorList>
    </citation>
    <scope>NUCLEOTIDE SEQUENCE [LARGE SCALE GENOMIC DNA]</scope>
    <source>
        <strain evidence="2 3">JPY77</strain>
    </source>
</reference>
<feature type="transmembrane region" description="Helical" evidence="1">
    <location>
        <begin position="161"/>
        <end position="182"/>
    </location>
</feature>
<dbReference type="RefSeq" id="WP_201649132.1">
    <property type="nucleotide sequence ID" value="NZ_CAJHCS010000004.1"/>
</dbReference>
<protein>
    <submittedName>
        <fullName evidence="2">Uncharacterized protein</fullName>
    </submittedName>
</protein>
<evidence type="ECO:0000256" key="1">
    <source>
        <dbReference type="SAM" id="Phobius"/>
    </source>
</evidence>
<accession>A0ABU9QL37</accession>
<keyword evidence="3" id="KW-1185">Reference proteome</keyword>
<keyword evidence="1" id="KW-0472">Membrane</keyword>
<organism evidence="2 3">
    <name type="scientific">Paraburkholderia sabiae</name>
    <dbReference type="NCBI Taxonomy" id="273251"/>
    <lineage>
        <taxon>Bacteria</taxon>
        <taxon>Pseudomonadati</taxon>
        <taxon>Pseudomonadota</taxon>
        <taxon>Betaproteobacteria</taxon>
        <taxon>Burkholderiales</taxon>
        <taxon>Burkholderiaceae</taxon>
        <taxon>Paraburkholderia</taxon>
    </lineage>
</organism>
<feature type="transmembrane region" description="Helical" evidence="1">
    <location>
        <begin position="12"/>
        <end position="31"/>
    </location>
</feature>
<proteinExistence type="predicted"/>
<keyword evidence="1" id="KW-1133">Transmembrane helix</keyword>
<gene>
    <name evidence="2" type="ORF">V4C55_30985</name>
</gene>
<name>A0ABU9QL37_9BURK</name>
<dbReference type="Proteomes" id="UP001494588">
    <property type="component" value="Unassembled WGS sequence"/>
</dbReference>
<comment type="caution">
    <text evidence="2">The sequence shown here is derived from an EMBL/GenBank/DDBJ whole genome shotgun (WGS) entry which is preliminary data.</text>
</comment>
<evidence type="ECO:0000313" key="2">
    <source>
        <dbReference type="EMBL" id="MEM5290159.1"/>
    </source>
</evidence>
<sequence length="191" mass="21033">MHGTEGISDKIISAIITGIVGLVFLGIQRLFSPGAKVAYWIPHDFTFRVPLPNQPQPLLVQTATLTVQNLGRKAAEDVEITHRTKPDHFQLHPPRTYEETTGADGTYKISIGSLGPKEYFQMQVFSHMTPPVLAGVRSKDGPAKSIRFQVNRQLSKPALHAVRACIIVGAATIVYWIVWPAILLMRATGVL</sequence>